<evidence type="ECO:0000313" key="2">
    <source>
        <dbReference type="EMBL" id="KAF5763650.1"/>
    </source>
</evidence>
<keyword evidence="4" id="KW-1185">Reference proteome</keyword>
<protein>
    <submittedName>
        <fullName evidence="3">Uncharacterized protein</fullName>
    </submittedName>
</protein>
<evidence type="ECO:0000313" key="3">
    <source>
        <dbReference type="EMBL" id="OTF94571.1"/>
    </source>
</evidence>
<feature type="region of interest" description="Disordered" evidence="1">
    <location>
        <begin position="45"/>
        <end position="65"/>
    </location>
</feature>
<reference evidence="3" key="2">
    <citation type="submission" date="2017-02" db="EMBL/GenBank/DDBJ databases">
        <title>Sunflower complete genome.</title>
        <authorList>
            <person name="Langlade N."/>
            <person name="Munos S."/>
        </authorList>
    </citation>
    <scope>NUCLEOTIDE SEQUENCE [LARGE SCALE GENOMIC DNA]</scope>
    <source>
        <tissue evidence="3">Leaves</tissue>
    </source>
</reference>
<dbReference type="Gramene" id="mRNA:HanXRQr2_Chr15g0682831">
    <property type="protein sequence ID" value="CDS:HanXRQr2_Chr15g0682831.1"/>
    <property type="gene ID" value="HanXRQr2_Chr15g0682831"/>
</dbReference>
<reference evidence="2 4" key="1">
    <citation type="journal article" date="2017" name="Nature">
        <title>The sunflower genome provides insights into oil metabolism, flowering and Asterid evolution.</title>
        <authorList>
            <person name="Badouin H."/>
            <person name="Gouzy J."/>
            <person name="Grassa C.J."/>
            <person name="Murat F."/>
            <person name="Staton S.E."/>
            <person name="Cottret L."/>
            <person name="Lelandais-Briere C."/>
            <person name="Owens G.L."/>
            <person name="Carrere S."/>
            <person name="Mayjonade B."/>
            <person name="Legrand L."/>
            <person name="Gill N."/>
            <person name="Kane N.C."/>
            <person name="Bowers J.E."/>
            <person name="Hubner S."/>
            <person name="Bellec A."/>
            <person name="Berard A."/>
            <person name="Berges H."/>
            <person name="Blanchet N."/>
            <person name="Boniface M.C."/>
            <person name="Brunel D."/>
            <person name="Catrice O."/>
            <person name="Chaidir N."/>
            <person name="Claudel C."/>
            <person name="Donnadieu C."/>
            <person name="Faraut T."/>
            <person name="Fievet G."/>
            <person name="Helmstetter N."/>
            <person name="King M."/>
            <person name="Knapp S.J."/>
            <person name="Lai Z."/>
            <person name="Le Paslier M.C."/>
            <person name="Lippi Y."/>
            <person name="Lorenzon L."/>
            <person name="Mandel J.R."/>
            <person name="Marage G."/>
            <person name="Marchand G."/>
            <person name="Marquand E."/>
            <person name="Bret-Mestries E."/>
            <person name="Morien E."/>
            <person name="Nambeesan S."/>
            <person name="Nguyen T."/>
            <person name="Pegot-Espagnet P."/>
            <person name="Pouilly N."/>
            <person name="Raftis F."/>
            <person name="Sallet E."/>
            <person name="Schiex T."/>
            <person name="Thomas J."/>
            <person name="Vandecasteele C."/>
            <person name="Vares D."/>
            <person name="Vear F."/>
            <person name="Vautrin S."/>
            <person name="Crespi M."/>
            <person name="Mangin B."/>
            <person name="Burke J.M."/>
            <person name="Salse J."/>
            <person name="Munos S."/>
            <person name="Vincourt P."/>
            <person name="Rieseberg L.H."/>
            <person name="Langlade N.B."/>
        </authorList>
    </citation>
    <scope>NUCLEOTIDE SEQUENCE [LARGE SCALE GENOMIC DNA]</scope>
    <source>
        <strain evidence="4">cv. SF193</strain>
        <tissue evidence="2">Leaves</tissue>
    </source>
</reference>
<gene>
    <name evidence="3" type="ORF">HannXRQ_Chr15g0473571</name>
    <name evidence="2" type="ORF">HanXRQr2_Chr15g0682831</name>
</gene>
<evidence type="ECO:0000256" key="1">
    <source>
        <dbReference type="SAM" id="MobiDB-lite"/>
    </source>
</evidence>
<dbReference type="Proteomes" id="UP000215914">
    <property type="component" value="Chromosome 15"/>
</dbReference>
<name>A0A251S7L3_HELAN</name>
<sequence length="65" mass="7856">MWWVQRWLSICKKGHLILKSICKKGRIGLMSFSHTQIRLKRESATIQGHSGRNWHRREMKKPPFR</sequence>
<dbReference type="InParanoid" id="A0A251S7L3"/>
<proteinExistence type="predicted"/>
<evidence type="ECO:0000313" key="4">
    <source>
        <dbReference type="Proteomes" id="UP000215914"/>
    </source>
</evidence>
<feature type="compositionally biased region" description="Basic residues" evidence="1">
    <location>
        <begin position="52"/>
        <end position="65"/>
    </location>
</feature>
<dbReference type="EMBL" id="MNCJ02000330">
    <property type="protein sequence ID" value="KAF5763650.1"/>
    <property type="molecule type" value="Genomic_DNA"/>
</dbReference>
<reference evidence="2" key="3">
    <citation type="submission" date="2020-06" db="EMBL/GenBank/DDBJ databases">
        <title>Helianthus annuus Genome sequencing and assembly Release 2.</title>
        <authorList>
            <person name="Gouzy J."/>
            <person name="Langlade N."/>
            <person name="Munos S."/>
        </authorList>
    </citation>
    <scope>NUCLEOTIDE SEQUENCE</scope>
    <source>
        <tissue evidence="2">Leaves</tissue>
    </source>
</reference>
<organism evidence="3 4">
    <name type="scientific">Helianthus annuus</name>
    <name type="common">Common sunflower</name>
    <dbReference type="NCBI Taxonomy" id="4232"/>
    <lineage>
        <taxon>Eukaryota</taxon>
        <taxon>Viridiplantae</taxon>
        <taxon>Streptophyta</taxon>
        <taxon>Embryophyta</taxon>
        <taxon>Tracheophyta</taxon>
        <taxon>Spermatophyta</taxon>
        <taxon>Magnoliopsida</taxon>
        <taxon>eudicotyledons</taxon>
        <taxon>Gunneridae</taxon>
        <taxon>Pentapetalae</taxon>
        <taxon>asterids</taxon>
        <taxon>campanulids</taxon>
        <taxon>Asterales</taxon>
        <taxon>Asteraceae</taxon>
        <taxon>Asteroideae</taxon>
        <taxon>Heliantheae alliance</taxon>
        <taxon>Heliantheae</taxon>
        <taxon>Helianthus</taxon>
    </lineage>
</organism>
<dbReference type="EMBL" id="CM007904">
    <property type="protein sequence ID" value="OTF94571.1"/>
    <property type="molecule type" value="Genomic_DNA"/>
</dbReference>
<dbReference type="AlphaFoldDB" id="A0A251S7L3"/>
<accession>A0A251S7L3</accession>